<sequence>MRTKLSGQEMEKSVYFLSKKAEAIVPRWPHDGKPKSNWKTINRALLLHNYSFLSFHNKATLKEGESLQEGRKEVALGWKMYRSRHYSMQDAWQVMKLLAGGLHQVDSHGQVVEGELDMVELN</sequence>
<accession>A0A2K3LVQ7</accession>
<reference evidence="1 2" key="2">
    <citation type="journal article" date="2017" name="Front. Plant Sci.">
        <title>Gene Classification and Mining of Molecular Markers Useful in Red Clover (Trifolium pratense) Breeding.</title>
        <authorList>
            <person name="Istvanek J."/>
            <person name="Dluhosova J."/>
            <person name="Dluhos P."/>
            <person name="Patkova L."/>
            <person name="Nedelnik J."/>
            <person name="Repkova J."/>
        </authorList>
    </citation>
    <scope>NUCLEOTIDE SEQUENCE [LARGE SCALE GENOMIC DNA]</scope>
    <source>
        <strain evidence="2">cv. Tatra</strain>
        <tissue evidence="1">Young leaves</tissue>
    </source>
</reference>
<evidence type="ECO:0000313" key="2">
    <source>
        <dbReference type="Proteomes" id="UP000236291"/>
    </source>
</evidence>
<dbReference type="Proteomes" id="UP000236291">
    <property type="component" value="Unassembled WGS sequence"/>
</dbReference>
<evidence type="ECO:0000313" key="1">
    <source>
        <dbReference type="EMBL" id="PNX82620.1"/>
    </source>
</evidence>
<gene>
    <name evidence="1" type="ORF">L195_g038650</name>
</gene>
<proteinExistence type="predicted"/>
<protein>
    <submittedName>
        <fullName evidence="1">Uncharacterized protein</fullName>
    </submittedName>
</protein>
<reference evidence="1 2" key="1">
    <citation type="journal article" date="2014" name="Am. J. Bot.">
        <title>Genome assembly and annotation for red clover (Trifolium pratense; Fabaceae).</title>
        <authorList>
            <person name="Istvanek J."/>
            <person name="Jaros M."/>
            <person name="Krenek A."/>
            <person name="Repkova J."/>
        </authorList>
    </citation>
    <scope>NUCLEOTIDE SEQUENCE [LARGE SCALE GENOMIC DNA]</scope>
    <source>
        <strain evidence="2">cv. Tatra</strain>
        <tissue evidence="1">Young leaves</tissue>
    </source>
</reference>
<organism evidence="1 2">
    <name type="scientific">Trifolium pratense</name>
    <name type="common">Red clover</name>
    <dbReference type="NCBI Taxonomy" id="57577"/>
    <lineage>
        <taxon>Eukaryota</taxon>
        <taxon>Viridiplantae</taxon>
        <taxon>Streptophyta</taxon>
        <taxon>Embryophyta</taxon>
        <taxon>Tracheophyta</taxon>
        <taxon>Spermatophyta</taxon>
        <taxon>Magnoliopsida</taxon>
        <taxon>eudicotyledons</taxon>
        <taxon>Gunneridae</taxon>
        <taxon>Pentapetalae</taxon>
        <taxon>rosids</taxon>
        <taxon>fabids</taxon>
        <taxon>Fabales</taxon>
        <taxon>Fabaceae</taxon>
        <taxon>Papilionoideae</taxon>
        <taxon>50 kb inversion clade</taxon>
        <taxon>NPAAA clade</taxon>
        <taxon>Hologalegina</taxon>
        <taxon>IRL clade</taxon>
        <taxon>Trifolieae</taxon>
        <taxon>Trifolium</taxon>
    </lineage>
</organism>
<name>A0A2K3LVQ7_TRIPR</name>
<comment type="caution">
    <text evidence="1">The sequence shown here is derived from an EMBL/GenBank/DDBJ whole genome shotgun (WGS) entry which is preliminary data.</text>
</comment>
<dbReference type="EMBL" id="ASHM01042394">
    <property type="protein sequence ID" value="PNX82620.1"/>
    <property type="molecule type" value="Genomic_DNA"/>
</dbReference>
<dbReference type="AlphaFoldDB" id="A0A2K3LVQ7"/>